<feature type="region of interest" description="Disordered" evidence="1">
    <location>
        <begin position="173"/>
        <end position="200"/>
    </location>
</feature>
<name>A0ABS3YI56_9BACT</name>
<feature type="compositionally biased region" description="Basic and acidic residues" evidence="1">
    <location>
        <begin position="173"/>
        <end position="184"/>
    </location>
</feature>
<keyword evidence="4" id="KW-1185">Reference proteome</keyword>
<feature type="compositionally biased region" description="Polar residues" evidence="1">
    <location>
        <begin position="189"/>
        <end position="200"/>
    </location>
</feature>
<feature type="chain" id="PRO_5046346521" evidence="2">
    <location>
        <begin position="21"/>
        <end position="200"/>
    </location>
</feature>
<proteinExistence type="predicted"/>
<feature type="signal peptide" evidence="2">
    <location>
        <begin position="1"/>
        <end position="20"/>
    </location>
</feature>
<reference evidence="4" key="1">
    <citation type="submission" date="2021-03" db="EMBL/GenBank/DDBJ databases">
        <title>Assistant Professor.</title>
        <authorList>
            <person name="Huq M.A."/>
        </authorList>
    </citation>
    <scope>NUCLEOTIDE SEQUENCE [LARGE SCALE GENOMIC DNA]</scope>
    <source>
        <strain evidence="4">MAH-28</strain>
    </source>
</reference>
<keyword evidence="2" id="KW-0732">Signal</keyword>
<accession>A0ABS3YI56</accession>
<dbReference type="Proteomes" id="UP000679126">
    <property type="component" value="Unassembled WGS sequence"/>
</dbReference>
<evidence type="ECO:0000256" key="1">
    <source>
        <dbReference type="SAM" id="MobiDB-lite"/>
    </source>
</evidence>
<dbReference type="RefSeq" id="WP_209147459.1">
    <property type="nucleotide sequence ID" value="NZ_JAGHKP010000003.1"/>
</dbReference>
<evidence type="ECO:0000313" key="3">
    <source>
        <dbReference type="EMBL" id="MBO9154342.1"/>
    </source>
</evidence>
<dbReference type="Pfam" id="PF14060">
    <property type="entry name" value="DUF4252"/>
    <property type="match status" value="1"/>
</dbReference>
<dbReference type="EMBL" id="JAGHKP010000003">
    <property type="protein sequence ID" value="MBO9154342.1"/>
    <property type="molecule type" value="Genomic_DNA"/>
</dbReference>
<organism evidence="3 4">
    <name type="scientific">Chitinophaga chungangae</name>
    <dbReference type="NCBI Taxonomy" id="2821488"/>
    <lineage>
        <taxon>Bacteria</taxon>
        <taxon>Pseudomonadati</taxon>
        <taxon>Bacteroidota</taxon>
        <taxon>Chitinophagia</taxon>
        <taxon>Chitinophagales</taxon>
        <taxon>Chitinophagaceae</taxon>
        <taxon>Chitinophaga</taxon>
    </lineage>
</organism>
<evidence type="ECO:0000256" key="2">
    <source>
        <dbReference type="SAM" id="SignalP"/>
    </source>
</evidence>
<comment type="caution">
    <text evidence="3">The sequence shown here is derived from an EMBL/GenBank/DDBJ whole genome shotgun (WGS) entry which is preliminary data.</text>
</comment>
<protein>
    <submittedName>
        <fullName evidence="3">DUF4252 domain-containing protein</fullName>
    </submittedName>
</protein>
<gene>
    <name evidence="3" type="ORF">J7I43_19105</name>
</gene>
<evidence type="ECO:0000313" key="4">
    <source>
        <dbReference type="Proteomes" id="UP000679126"/>
    </source>
</evidence>
<dbReference type="InterPro" id="IPR025348">
    <property type="entry name" value="DUF4252"/>
</dbReference>
<sequence>MKRVILLTAIACTLAISASAQRKQLRQFTNEHCSVAETHRIGLSFLPLRIVSWFIPGTAFDGDAREVKLLLKKVKSVKLWTIQMDNGEPVSPESIAQLKKDLYAEGKFESLMEIRHPEGHVQLLSNAKSDDRIDNLVALIHEDGEMIMVHLKTKLSMDDLSRIANRINNRVKEEEDKKREEIPVAKDNNVASAQTGPLSH</sequence>